<keyword evidence="3" id="KW-0812">Transmembrane</keyword>
<evidence type="ECO:0000259" key="6">
    <source>
        <dbReference type="Pfam" id="PF03600"/>
    </source>
</evidence>
<dbReference type="InterPro" id="IPR004680">
    <property type="entry name" value="Cit_transptr-like_dom"/>
</dbReference>
<evidence type="ECO:0000256" key="5">
    <source>
        <dbReference type="ARBA" id="ARBA00023136"/>
    </source>
</evidence>
<comment type="subcellular location">
    <subcellularLocation>
        <location evidence="1">Membrane</location>
        <topology evidence="1">Multi-pass membrane protein</topology>
    </subcellularLocation>
</comment>
<proteinExistence type="predicted"/>
<sequence>MASSATSKKIDVKYYLFSIIGLLFMFGFGYLDPPDPITPMGMKIGGIFIGLLFLWSAVGIAWPSILGILALGTSGYCTMTEAIAASMGSSVIWQVLMFMFIGGAITESGLAEFIARWSISRPFVKGKPELFVFSVFLGFMAATIMTISAGMLFLAWTVIYNITDMVGYRRDDPFTKMMIIFTSIACALGEFIIPFKGWTLALCESYHVLAGESISYTVYMIVATIIALLIIMFMVLLMKYVFKADLSKLKDFDTTTLLKEGSRLTLQHKFYLGAFIFIIASTLAATVLPGDWAIARLVNHVTTSGIFALTVAVLCFVKIGDRPIMDFRSVSSSSVKWEAVFICAAVIPIAAALTSKETGVINFFGSLLGPVFEGRGAFTLLAFVLILTTLITNIGSNTGTALLLIAIAVPLGKQVGVSMGMLGMSIIYSACFGLMLPGASAISAIFYTNENLKAKDILLYTGAVCLIYIVIGVPLFYIAGKVI</sequence>
<dbReference type="Pfam" id="PF03600">
    <property type="entry name" value="CitMHS"/>
    <property type="match status" value="1"/>
</dbReference>
<keyword evidence="5" id="KW-0472">Membrane</keyword>
<keyword evidence="4" id="KW-1133">Transmembrane helix</keyword>
<keyword evidence="2" id="KW-0813">Transport</keyword>
<evidence type="ECO:0000256" key="2">
    <source>
        <dbReference type="ARBA" id="ARBA00022448"/>
    </source>
</evidence>
<dbReference type="GO" id="GO:0022857">
    <property type="term" value="F:transmembrane transporter activity"/>
    <property type="evidence" value="ECO:0007669"/>
    <property type="project" value="UniProtKB-ARBA"/>
</dbReference>
<evidence type="ECO:0000256" key="4">
    <source>
        <dbReference type="ARBA" id="ARBA00022989"/>
    </source>
</evidence>
<feature type="domain" description="Citrate transporter-like" evidence="6">
    <location>
        <begin position="51"/>
        <end position="394"/>
    </location>
</feature>
<dbReference type="RefSeq" id="WP_083425181.1">
    <property type="nucleotide sequence ID" value="NZ_CABJDD010000017.1"/>
</dbReference>
<dbReference type="Proteomes" id="UP000708338">
    <property type="component" value="Unassembled WGS sequence"/>
</dbReference>
<evidence type="ECO:0000256" key="3">
    <source>
        <dbReference type="ARBA" id="ARBA00022692"/>
    </source>
</evidence>
<dbReference type="EMBL" id="WQPS01000141">
    <property type="protein sequence ID" value="MBT9813463.1"/>
    <property type="molecule type" value="Genomic_DNA"/>
</dbReference>
<comment type="caution">
    <text evidence="7">The sequence shown here is derived from an EMBL/GenBank/DDBJ whole genome shotgun (WGS) entry which is preliminary data.</text>
</comment>
<dbReference type="GO" id="GO:0005886">
    <property type="term" value="C:plasma membrane"/>
    <property type="evidence" value="ECO:0007669"/>
    <property type="project" value="TreeGrafter"/>
</dbReference>
<dbReference type="PANTHER" id="PTHR10283">
    <property type="entry name" value="SOLUTE CARRIER FAMILY 13 MEMBER"/>
    <property type="match status" value="1"/>
</dbReference>
<evidence type="ECO:0000313" key="8">
    <source>
        <dbReference type="Proteomes" id="UP000708338"/>
    </source>
</evidence>
<accession>A0A3E2V5J6</accession>
<evidence type="ECO:0000256" key="1">
    <source>
        <dbReference type="ARBA" id="ARBA00004141"/>
    </source>
</evidence>
<protein>
    <recommendedName>
        <fullName evidence="6">Citrate transporter-like domain-containing protein</fullName>
    </recommendedName>
</protein>
<gene>
    <name evidence="7" type="ORF">GPL26_28240</name>
</gene>
<name>A0A3E2V5J6_9FIRM</name>
<evidence type="ECO:0000313" key="7">
    <source>
        <dbReference type="EMBL" id="MBT9813463.1"/>
    </source>
</evidence>
<reference evidence="7" key="1">
    <citation type="journal article" date="2021" name="Gut Microbes">
        <title>A synthetic consortium of 100 gut commensals modulates the composition and function in a colon model of the microbiome of elderly subjects.</title>
        <authorList>
            <person name="Perez M."/>
            <person name="Ntemiri A."/>
            <person name="Tan H."/>
            <person name="Harris H.M.B."/>
            <person name="Roager H.M."/>
            <person name="Ribiere C."/>
            <person name="O'Toole P.W."/>
        </authorList>
    </citation>
    <scope>NUCLEOTIDE SEQUENCE</scope>
    <source>
        <strain evidence="7">MCC335</strain>
    </source>
</reference>
<organism evidence="7 8">
    <name type="scientific">Enterocloster citroniae</name>
    <dbReference type="NCBI Taxonomy" id="358743"/>
    <lineage>
        <taxon>Bacteria</taxon>
        <taxon>Bacillati</taxon>
        <taxon>Bacillota</taxon>
        <taxon>Clostridia</taxon>
        <taxon>Lachnospirales</taxon>
        <taxon>Lachnospiraceae</taxon>
        <taxon>Enterocloster</taxon>
    </lineage>
</organism>
<dbReference type="AlphaFoldDB" id="A0A3E2V5J6"/>